<sequence length="232" mass="24953">MRFLLGLLIAVALAVVFAPRLQRYLPPGYDPIAPLSVTDPPTLITRFKLRSLARDPAACLAILAQARAAGRIDFTAERTTTGACPLVSPVRVRSFGPVALSSSFLASCPLALSSAMFVAQSALPRAETDLGSPLARIDHLGSYACRNIYSRPDARLSEHAGADALDVAGFRLANGKEITVSRQWRRDDAEGAYLHSVFSQSCDFFGNSLGPDYNSAHAGHFHFGMRGFGLCR</sequence>
<gene>
    <name evidence="2" type="ORF">EZJ58_2303</name>
</gene>
<keyword evidence="3" id="KW-1185">Reference proteome</keyword>
<dbReference type="RefSeq" id="WP_132922990.1">
    <property type="nucleotide sequence ID" value="NZ_SJOI01000001.1"/>
</dbReference>
<feature type="domain" description="Extensin-like C-terminal" evidence="1">
    <location>
        <begin position="58"/>
        <end position="232"/>
    </location>
</feature>
<evidence type="ECO:0000313" key="2">
    <source>
        <dbReference type="EMBL" id="TCL04192.1"/>
    </source>
</evidence>
<dbReference type="OrthoDB" id="9809788at2"/>
<evidence type="ECO:0000259" key="1">
    <source>
        <dbReference type="Pfam" id="PF06904"/>
    </source>
</evidence>
<dbReference type="AlphaFoldDB" id="A0A4R1NA83"/>
<reference evidence="2 3" key="1">
    <citation type="submission" date="2019-02" db="EMBL/GenBank/DDBJ databases">
        <title>Investigation of anaerobic lignin degradation for improved lignocellulosic biofuels.</title>
        <authorList>
            <person name="Deangelis K."/>
        </authorList>
    </citation>
    <scope>NUCLEOTIDE SEQUENCE [LARGE SCALE GENOMIC DNA]</scope>
    <source>
        <strain evidence="2 3">159R</strain>
    </source>
</reference>
<evidence type="ECO:0000313" key="3">
    <source>
        <dbReference type="Proteomes" id="UP000294555"/>
    </source>
</evidence>
<name>A0A4R1NA83_9GAMM</name>
<dbReference type="EMBL" id="SJOI01000001">
    <property type="protein sequence ID" value="TCL04192.1"/>
    <property type="molecule type" value="Genomic_DNA"/>
</dbReference>
<organism evidence="2 3">
    <name type="scientific">Sodalis ligni</name>
    <dbReference type="NCBI Taxonomy" id="2697027"/>
    <lineage>
        <taxon>Bacteria</taxon>
        <taxon>Pseudomonadati</taxon>
        <taxon>Pseudomonadota</taxon>
        <taxon>Gammaproteobacteria</taxon>
        <taxon>Enterobacterales</taxon>
        <taxon>Bruguierivoracaceae</taxon>
        <taxon>Sodalis</taxon>
    </lineage>
</organism>
<proteinExistence type="predicted"/>
<dbReference type="InterPro" id="IPR009683">
    <property type="entry name" value="Extensin-like_C"/>
</dbReference>
<dbReference type="Pfam" id="PF06904">
    <property type="entry name" value="Extensin-like_C"/>
    <property type="match status" value="1"/>
</dbReference>
<protein>
    <recommendedName>
        <fullName evidence="1">Extensin-like C-terminal domain-containing protein</fullName>
    </recommendedName>
</protein>
<dbReference type="Proteomes" id="UP000294555">
    <property type="component" value="Unassembled WGS sequence"/>
</dbReference>
<comment type="caution">
    <text evidence="2">The sequence shown here is derived from an EMBL/GenBank/DDBJ whole genome shotgun (WGS) entry which is preliminary data.</text>
</comment>
<accession>A0A4R1NA83</accession>